<dbReference type="InterPro" id="IPR000709">
    <property type="entry name" value="Leu_Ile_Val-bd"/>
</dbReference>
<dbReference type="SUPFAM" id="SSF53822">
    <property type="entry name" value="Periplasmic binding protein-like I"/>
    <property type="match status" value="1"/>
</dbReference>
<keyword evidence="3 5" id="KW-0732">Signal</keyword>
<comment type="caution">
    <text evidence="7">The sequence shown here is derived from an EMBL/GenBank/DDBJ whole genome shotgun (WGS) entry which is preliminary data.</text>
</comment>
<dbReference type="PANTHER" id="PTHR47151:SF2">
    <property type="entry name" value="AMINO ACID BINDING PROTEIN"/>
    <property type="match status" value="1"/>
</dbReference>
<dbReference type="PRINTS" id="PR00337">
    <property type="entry name" value="LEUILEVALBP"/>
</dbReference>
<dbReference type="CDD" id="cd06342">
    <property type="entry name" value="PBP1_ABC_LIVBP-like"/>
    <property type="match status" value="1"/>
</dbReference>
<keyword evidence="4" id="KW-0029">Amino-acid transport</keyword>
<comment type="similarity">
    <text evidence="1">Belongs to the leucine-binding protein family.</text>
</comment>
<evidence type="ECO:0000256" key="1">
    <source>
        <dbReference type="ARBA" id="ARBA00010062"/>
    </source>
</evidence>
<dbReference type="EMBL" id="DSMG01000157">
    <property type="protein sequence ID" value="HDX32778.1"/>
    <property type="molecule type" value="Genomic_DNA"/>
</dbReference>
<feature type="chain" id="PRO_5027579097" evidence="5">
    <location>
        <begin position="31"/>
        <end position="419"/>
    </location>
</feature>
<dbReference type="PROSITE" id="PS50222">
    <property type="entry name" value="EF_HAND_2"/>
    <property type="match status" value="1"/>
</dbReference>
<dbReference type="GO" id="GO:0005509">
    <property type="term" value="F:calcium ion binding"/>
    <property type="evidence" value="ECO:0007669"/>
    <property type="project" value="InterPro"/>
</dbReference>
<feature type="domain" description="EF-hand" evidence="6">
    <location>
        <begin position="346"/>
        <end position="381"/>
    </location>
</feature>
<accession>A0A7C1FQR9</accession>
<dbReference type="GO" id="GO:0006865">
    <property type="term" value="P:amino acid transport"/>
    <property type="evidence" value="ECO:0007669"/>
    <property type="project" value="UniProtKB-KW"/>
</dbReference>
<name>A0A7C1FQR9_9CHLR</name>
<dbReference type="AlphaFoldDB" id="A0A7C1FQR9"/>
<protein>
    <submittedName>
        <fullName evidence="7">Branched-chain amino acid ABC transporter substrate-binding protein</fullName>
    </submittedName>
</protein>
<dbReference type="Pfam" id="PF13458">
    <property type="entry name" value="Peripla_BP_6"/>
    <property type="match status" value="1"/>
</dbReference>
<dbReference type="InterPro" id="IPR002048">
    <property type="entry name" value="EF_hand_dom"/>
</dbReference>
<dbReference type="InterPro" id="IPR028081">
    <property type="entry name" value="Leu-bd"/>
</dbReference>
<dbReference type="InterPro" id="IPR028082">
    <property type="entry name" value="Peripla_BP_I"/>
</dbReference>
<dbReference type="PANTHER" id="PTHR47151">
    <property type="entry name" value="LEU/ILE/VAL-BINDING ABC TRANSPORTER SUBUNIT"/>
    <property type="match status" value="1"/>
</dbReference>
<gene>
    <name evidence="7" type="ORF">ENQ20_15020</name>
</gene>
<evidence type="ECO:0000256" key="4">
    <source>
        <dbReference type="ARBA" id="ARBA00022970"/>
    </source>
</evidence>
<proteinExistence type="inferred from homology"/>
<evidence type="ECO:0000259" key="6">
    <source>
        <dbReference type="PROSITE" id="PS50222"/>
    </source>
</evidence>
<evidence type="ECO:0000256" key="5">
    <source>
        <dbReference type="SAM" id="SignalP"/>
    </source>
</evidence>
<dbReference type="Gene3D" id="3.40.50.2300">
    <property type="match status" value="2"/>
</dbReference>
<dbReference type="PROSITE" id="PS51257">
    <property type="entry name" value="PROKAR_LIPOPROTEIN"/>
    <property type="match status" value="1"/>
</dbReference>
<evidence type="ECO:0000256" key="3">
    <source>
        <dbReference type="ARBA" id="ARBA00022729"/>
    </source>
</evidence>
<sequence length="419" mass="43585">MRNARFLLVFAALIALLTACVAPAPAGAPAAPGVQPAPAEAQPQPTGAQVVIAPGQTIRIGGSFALTGPIPDPGKDIRQAAEIAIDDLNAAGGVEGFLFELVAEDGACSGDQGTVVGNKFAADPTIVAVTGGTCSGETFGLKPILQRARIPFVSPSATNPAITDPECDVCNRVALSDALQGEVDADFVYNQLGLRKVAVIHDNSDYGKGLAEIFQNAFIKLGGEVTNFEGVQVGDTDFRAVLAKIGANQPELIFFGGYSTEAALIAQQMKETAGLENTKFMSDDGAYTQQYLQAAGAAAEGTYMSFVAGDAQADKLAEFTEKYVAKFGVEPSQLGPFHGQSYDSVILIGEAIKRVAKLDDNGNLVIDREELIKAIRATEGLEGITGTLTCNEIGECGAGGVQIFIVENGQFKQIAGFGM</sequence>
<feature type="signal peptide" evidence="5">
    <location>
        <begin position="1"/>
        <end position="30"/>
    </location>
</feature>
<organism evidence="7">
    <name type="scientific">Caldilinea aerophila</name>
    <dbReference type="NCBI Taxonomy" id="133453"/>
    <lineage>
        <taxon>Bacteria</taxon>
        <taxon>Bacillati</taxon>
        <taxon>Chloroflexota</taxon>
        <taxon>Caldilineae</taxon>
        <taxon>Caldilineales</taxon>
        <taxon>Caldilineaceae</taxon>
        <taxon>Caldilinea</taxon>
    </lineage>
</organism>
<evidence type="ECO:0000313" key="7">
    <source>
        <dbReference type="EMBL" id="HDX32778.1"/>
    </source>
</evidence>
<evidence type="ECO:0000256" key="2">
    <source>
        <dbReference type="ARBA" id="ARBA00022448"/>
    </source>
</evidence>
<reference evidence="7" key="1">
    <citation type="journal article" date="2020" name="mSystems">
        <title>Genome- and Community-Level Interaction Insights into Carbon Utilization and Element Cycling Functions of Hydrothermarchaeota in Hydrothermal Sediment.</title>
        <authorList>
            <person name="Zhou Z."/>
            <person name="Liu Y."/>
            <person name="Xu W."/>
            <person name="Pan J."/>
            <person name="Luo Z.H."/>
            <person name="Li M."/>
        </authorList>
    </citation>
    <scope>NUCLEOTIDE SEQUENCE [LARGE SCALE GENOMIC DNA]</scope>
    <source>
        <strain evidence="7">SpSt-289</strain>
    </source>
</reference>
<keyword evidence="2" id="KW-0813">Transport</keyword>